<accession>A0AAW9R767</accession>
<evidence type="ECO:0000313" key="5">
    <source>
        <dbReference type="EMBL" id="MEJ8566860.1"/>
    </source>
</evidence>
<proteinExistence type="inferred from homology"/>
<dbReference type="PANTHER" id="PTHR12599:SF0">
    <property type="entry name" value="PTERIN-4-ALPHA-CARBINOLAMINE DEHYDRATASE"/>
    <property type="match status" value="1"/>
</dbReference>
<dbReference type="InterPro" id="IPR001533">
    <property type="entry name" value="Pterin_deHydtase"/>
</dbReference>
<dbReference type="EMBL" id="JAZHOG010000002">
    <property type="protein sequence ID" value="MEJ8566860.1"/>
    <property type="molecule type" value="Genomic_DNA"/>
</dbReference>
<organism evidence="5 6">
    <name type="scientific">Elongatibacter sediminis</name>
    <dbReference type="NCBI Taxonomy" id="3119006"/>
    <lineage>
        <taxon>Bacteria</taxon>
        <taxon>Pseudomonadati</taxon>
        <taxon>Pseudomonadota</taxon>
        <taxon>Gammaproteobacteria</taxon>
        <taxon>Chromatiales</taxon>
        <taxon>Wenzhouxiangellaceae</taxon>
        <taxon>Elongatibacter</taxon>
    </lineage>
</organism>
<dbReference type="Gene3D" id="3.30.1360.20">
    <property type="entry name" value="Transcriptional coactivator/pterin dehydratase"/>
    <property type="match status" value="1"/>
</dbReference>
<dbReference type="HAMAP" id="MF_00434">
    <property type="entry name" value="Pterin_4_alpha"/>
    <property type="match status" value="1"/>
</dbReference>
<gene>
    <name evidence="5" type="ORF">V3330_04430</name>
</gene>
<evidence type="ECO:0000256" key="4">
    <source>
        <dbReference type="HAMAP-Rule" id="MF_00434"/>
    </source>
</evidence>
<keyword evidence="3 4" id="KW-0456">Lyase</keyword>
<dbReference type="NCBIfam" id="NF002019">
    <property type="entry name" value="PRK00823.1-4"/>
    <property type="match status" value="1"/>
</dbReference>
<dbReference type="RefSeq" id="WP_354694178.1">
    <property type="nucleotide sequence ID" value="NZ_JAZHOG010000002.1"/>
</dbReference>
<comment type="similarity">
    <text evidence="2 4">Belongs to the pterin-4-alpha-carbinolamine dehydratase family.</text>
</comment>
<dbReference type="EC" id="4.2.1.96" evidence="4"/>
<dbReference type="PANTHER" id="PTHR12599">
    <property type="entry name" value="PTERIN-4-ALPHA-CARBINOLAMINE DEHYDRATASE"/>
    <property type="match status" value="1"/>
</dbReference>
<dbReference type="AlphaFoldDB" id="A0AAW9R767"/>
<evidence type="ECO:0000313" key="6">
    <source>
        <dbReference type="Proteomes" id="UP001359886"/>
    </source>
</evidence>
<dbReference type="Pfam" id="PF01329">
    <property type="entry name" value="Pterin_4a"/>
    <property type="match status" value="1"/>
</dbReference>
<dbReference type="InterPro" id="IPR036428">
    <property type="entry name" value="PCD_sf"/>
</dbReference>
<sequence length="114" mass="12826">MNRTCSLTDRHCEPCEGGVDPLDRQRAETLLGQLTGWELAEDGKSIHRRFEFKGFYKCVGFINAMAWIANQEGHHPDFSAGYNYCEVTFTTHAIDGLSENDFICAAKVDALLHD</sequence>
<keyword evidence="6" id="KW-1185">Reference proteome</keyword>
<dbReference type="Proteomes" id="UP001359886">
    <property type="component" value="Unassembled WGS sequence"/>
</dbReference>
<comment type="catalytic activity">
    <reaction evidence="1 4">
        <text>(4aS,6R)-4a-hydroxy-L-erythro-5,6,7,8-tetrahydrobiopterin = (6R)-L-erythro-6,7-dihydrobiopterin + H2O</text>
        <dbReference type="Rhea" id="RHEA:11920"/>
        <dbReference type="ChEBI" id="CHEBI:15377"/>
        <dbReference type="ChEBI" id="CHEBI:15642"/>
        <dbReference type="ChEBI" id="CHEBI:43120"/>
        <dbReference type="EC" id="4.2.1.96"/>
    </reaction>
</comment>
<protein>
    <recommendedName>
        <fullName evidence="4">Putative pterin-4-alpha-carbinolamine dehydratase</fullName>
        <shortName evidence="4">PHS</shortName>
        <ecNumber evidence="4">4.2.1.96</ecNumber>
    </recommendedName>
    <alternativeName>
        <fullName evidence="4">4-alpha-hydroxy-tetrahydropterin dehydratase</fullName>
    </alternativeName>
    <alternativeName>
        <fullName evidence="4">Pterin carbinolamine dehydratase</fullName>
        <shortName evidence="4">PCD</shortName>
    </alternativeName>
</protein>
<name>A0AAW9R767_9GAMM</name>
<dbReference type="GO" id="GO:0008124">
    <property type="term" value="F:4-alpha-hydroxytetrahydrobiopterin dehydratase activity"/>
    <property type="evidence" value="ECO:0007669"/>
    <property type="project" value="UniProtKB-UniRule"/>
</dbReference>
<comment type="caution">
    <text evidence="5">The sequence shown here is derived from an EMBL/GenBank/DDBJ whole genome shotgun (WGS) entry which is preliminary data.</text>
</comment>
<evidence type="ECO:0000256" key="3">
    <source>
        <dbReference type="ARBA" id="ARBA00023239"/>
    </source>
</evidence>
<evidence type="ECO:0000256" key="1">
    <source>
        <dbReference type="ARBA" id="ARBA00001554"/>
    </source>
</evidence>
<dbReference type="GO" id="GO:0006729">
    <property type="term" value="P:tetrahydrobiopterin biosynthetic process"/>
    <property type="evidence" value="ECO:0007669"/>
    <property type="project" value="InterPro"/>
</dbReference>
<reference evidence="5 6" key="1">
    <citation type="submission" date="2024-02" db="EMBL/GenBank/DDBJ databases">
        <title>A novel Wenzhouxiangellaceae bacterium, isolated from coastal sediments.</title>
        <authorList>
            <person name="Du Z.-J."/>
            <person name="Ye Y.-Q."/>
            <person name="Zhang X.-Y."/>
        </authorList>
    </citation>
    <scope>NUCLEOTIDE SEQUENCE [LARGE SCALE GENOMIC DNA]</scope>
    <source>
        <strain evidence="5 6">CH-27</strain>
    </source>
</reference>
<evidence type="ECO:0000256" key="2">
    <source>
        <dbReference type="ARBA" id="ARBA00006472"/>
    </source>
</evidence>
<dbReference type="CDD" id="cd00913">
    <property type="entry name" value="PCD_DCoH_subfamily_a"/>
    <property type="match status" value="1"/>
</dbReference>
<dbReference type="SUPFAM" id="SSF55248">
    <property type="entry name" value="PCD-like"/>
    <property type="match status" value="1"/>
</dbReference>